<gene>
    <name evidence="9" type="ORF">SAMN02927900_01882</name>
</gene>
<dbReference type="AlphaFoldDB" id="A0A1G4QUK6"/>
<evidence type="ECO:0000256" key="1">
    <source>
        <dbReference type="ARBA" id="ARBA00004651"/>
    </source>
</evidence>
<dbReference type="RefSeq" id="WP_092584611.1">
    <property type="nucleotide sequence ID" value="NZ_FMTM01000002.1"/>
</dbReference>
<sequence length="804" mass="86812">MIWTAATALVSHWQRRPLQLATLILGLSLATALWSGVQAINAEARASYARAASVLDQNELTQLVPSNGHSVPLSTYSRLRRAGWNVSPIIEGDHRFGNVRVRIIGGDPLTMPAQAQRGFKTEKWNDLAAFMADRDTLVVSKATALRLKGQTQMQVEVSPDLPDGAAFTDIAVAEQVLERHGVLSRLVVAPQQRPNLPSLDILAPEVALKPPGDRPDVAQLTDSFHLNLTAFGFLAFAVGLFIVYATVGLAFEQRRATFRTLRSLGLSMSTLNLLLMTELLTLAFLSGLIGVVIGYFVASLLLPGVAGTLMGLYGASVPGTLTIRPEWWATGLGIAIGGTIVSSAQSLWRVRRMPLLAAAQPRAWARATAIGVRLQLLGGLALLIASATLASVGHGLIAGFAVLACLLLGAALMLPGMLSAFLAIMQRNSSRVLVTWFWADTRQQLPGLSLALMALLLALAANVGVGTMVSSFRLTFIGWLDQRLAAELYVTAREENEAMRLRAWLLDHSTSVLPIWSVEGEVLGDRLQIFGAAAGDPTYRNSWPLLSGTITVWDQVAAGQGALINEQLWRRKGLAIGDSLILPGEWKLPVVGVYSDYGNPKGQVIVGVEALTAHYTDVPKLRYGVRVPPADTPALKERLTTEFGLPSENIIDQASLKRQSQAVFDQTFAVTGMLNLFTLGVAGFAMFSSLLTLSGIRLPQLAPVWAMGIRRRDLALLEVLRTLALWFATFVAAVPVGLALAWVLLSIVNVEAFGWRLPLRIFPMDWLVLGSVALAAAILSVFIPLRRLATVAPSDLLRVFANER</sequence>
<reference evidence="9 10" key="1">
    <citation type="submission" date="2016-10" db="EMBL/GenBank/DDBJ databases">
        <authorList>
            <person name="de Groot N.N."/>
        </authorList>
    </citation>
    <scope>NUCLEOTIDE SEQUENCE [LARGE SCALE GENOMIC DNA]</scope>
    <source>
        <strain evidence="9 10">CGMCC 1.3401</strain>
    </source>
</reference>
<keyword evidence="5 6" id="KW-0472">Membrane</keyword>
<evidence type="ECO:0000256" key="3">
    <source>
        <dbReference type="ARBA" id="ARBA00022692"/>
    </source>
</evidence>
<dbReference type="PANTHER" id="PTHR30287">
    <property type="entry name" value="MEMBRANE COMPONENT OF PREDICTED ABC SUPERFAMILY METABOLITE UPTAKE TRANSPORTER"/>
    <property type="match status" value="1"/>
</dbReference>
<feature type="transmembrane region" description="Helical" evidence="6">
    <location>
        <begin position="676"/>
        <end position="698"/>
    </location>
</feature>
<feature type="domain" description="MacB-like periplasmic core" evidence="8">
    <location>
        <begin position="450"/>
        <end position="640"/>
    </location>
</feature>
<dbReference type="InterPro" id="IPR025857">
    <property type="entry name" value="MacB_PCD"/>
</dbReference>
<feature type="domain" description="ABC3 transporter permease C-terminal" evidence="7">
    <location>
        <begin position="230"/>
        <end position="354"/>
    </location>
</feature>
<feature type="transmembrane region" description="Helical" evidence="6">
    <location>
        <begin position="327"/>
        <end position="348"/>
    </location>
</feature>
<dbReference type="Pfam" id="PF12704">
    <property type="entry name" value="MacB_PCD"/>
    <property type="match status" value="1"/>
</dbReference>
<evidence type="ECO:0000259" key="7">
    <source>
        <dbReference type="Pfam" id="PF02687"/>
    </source>
</evidence>
<keyword evidence="2" id="KW-1003">Cell membrane</keyword>
<keyword evidence="3 6" id="KW-0812">Transmembrane</keyword>
<feature type="transmembrane region" description="Helical" evidence="6">
    <location>
        <begin position="369"/>
        <end position="390"/>
    </location>
</feature>
<feature type="transmembrane region" description="Helical" evidence="6">
    <location>
        <begin position="719"/>
        <end position="744"/>
    </location>
</feature>
<feature type="transmembrane region" description="Helical" evidence="6">
    <location>
        <begin position="764"/>
        <end position="785"/>
    </location>
</feature>
<dbReference type="InterPro" id="IPR003838">
    <property type="entry name" value="ABC3_permease_C"/>
</dbReference>
<evidence type="ECO:0000313" key="10">
    <source>
        <dbReference type="Proteomes" id="UP000199542"/>
    </source>
</evidence>
<dbReference type="InterPro" id="IPR038766">
    <property type="entry name" value="Membrane_comp_ABC_pdt"/>
</dbReference>
<evidence type="ECO:0000259" key="8">
    <source>
        <dbReference type="Pfam" id="PF12704"/>
    </source>
</evidence>
<dbReference type="GO" id="GO:0005886">
    <property type="term" value="C:plasma membrane"/>
    <property type="evidence" value="ECO:0007669"/>
    <property type="project" value="UniProtKB-SubCell"/>
</dbReference>
<feature type="transmembrane region" description="Helical" evidence="6">
    <location>
        <begin position="271"/>
        <end position="298"/>
    </location>
</feature>
<dbReference type="EMBL" id="FMTM01000002">
    <property type="protein sequence ID" value="SCW48320.1"/>
    <property type="molecule type" value="Genomic_DNA"/>
</dbReference>
<feature type="domain" description="ABC3 transporter permease C-terminal" evidence="7">
    <location>
        <begin position="674"/>
        <end position="791"/>
    </location>
</feature>
<dbReference type="Pfam" id="PF02687">
    <property type="entry name" value="FtsX"/>
    <property type="match status" value="2"/>
</dbReference>
<evidence type="ECO:0000313" key="9">
    <source>
        <dbReference type="EMBL" id="SCW48320.1"/>
    </source>
</evidence>
<protein>
    <submittedName>
        <fullName evidence="9">Putative ABC transport system permease protein</fullName>
    </submittedName>
</protein>
<name>A0A1G4QUK6_9HYPH</name>
<keyword evidence="4 6" id="KW-1133">Transmembrane helix</keyword>
<organism evidence="9 10">
    <name type="scientific">Rhizobium mongolense subsp. loessense</name>
    <dbReference type="NCBI Taxonomy" id="158890"/>
    <lineage>
        <taxon>Bacteria</taxon>
        <taxon>Pseudomonadati</taxon>
        <taxon>Pseudomonadota</taxon>
        <taxon>Alphaproteobacteria</taxon>
        <taxon>Hyphomicrobiales</taxon>
        <taxon>Rhizobiaceae</taxon>
        <taxon>Rhizobium/Agrobacterium group</taxon>
        <taxon>Rhizobium</taxon>
    </lineage>
</organism>
<comment type="subcellular location">
    <subcellularLocation>
        <location evidence="1">Cell membrane</location>
        <topology evidence="1">Multi-pass membrane protein</topology>
    </subcellularLocation>
</comment>
<feature type="transmembrane region" description="Helical" evidence="6">
    <location>
        <begin position="228"/>
        <end position="251"/>
    </location>
</feature>
<evidence type="ECO:0000256" key="4">
    <source>
        <dbReference type="ARBA" id="ARBA00022989"/>
    </source>
</evidence>
<proteinExistence type="predicted"/>
<feature type="transmembrane region" description="Helical" evidence="6">
    <location>
        <begin position="445"/>
        <end position="465"/>
    </location>
</feature>
<dbReference type="PANTHER" id="PTHR30287:SF2">
    <property type="entry name" value="BLL1001 PROTEIN"/>
    <property type="match status" value="1"/>
</dbReference>
<dbReference type="Proteomes" id="UP000199542">
    <property type="component" value="Unassembled WGS sequence"/>
</dbReference>
<evidence type="ECO:0000256" key="6">
    <source>
        <dbReference type="SAM" id="Phobius"/>
    </source>
</evidence>
<feature type="transmembrane region" description="Helical" evidence="6">
    <location>
        <begin position="396"/>
        <end position="424"/>
    </location>
</feature>
<evidence type="ECO:0000256" key="5">
    <source>
        <dbReference type="ARBA" id="ARBA00023136"/>
    </source>
</evidence>
<accession>A0A1G4QUK6</accession>
<evidence type="ECO:0000256" key="2">
    <source>
        <dbReference type="ARBA" id="ARBA00022475"/>
    </source>
</evidence>